<dbReference type="Gramene" id="GBG73758">
    <property type="protein sequence ID" value="GBG73758"/>
    <property type="gene ID" value="CBR_g17098"/>
</dbReference>
<name>A0A388KUS7_CHABU</name>
<dbReference type="InterPro" id="IPR004365">
    <property type="entry name" value="NA-bd_OB_tRNA"/>
</dbReference>
<keyword evidence="3" id="KW-0238">DNA-binding</keyword>
<evidence type="ECO:0000256" key="6">
    <source>
        <dbReference type="SAM" id="MobiDB-lite"/>
    </source>
</evidence>
<keyword evidence="5" id="KW-0539">Nucleus</keyword>
<evidence type="ECO:0000256" key="3">
    <source>
        <dbReference type="ARBA" id="ARBA00023125"/>
    </source>
</evidence>
<gene>
    <name evidence="8" type="ORF">CBR_g17098</name>
</gene>
<dbReference type="InterPro" id="IPR012340">
    <property type="entry name" value="NA-bd_OB-fold"/>
</dbReference>
<comment type="caution">
    <text evidence="8">The sequence shown here is derived from an EMBL/GenBank/DDBJ whole genome shotgun (WGS) entry which is preliminary data.</text>
</comment>
<dbReference type="GO" id="GO:0000724">
    <property type="term" value="P:double-strand break repair via homologous recombination"/>
    <property type="evidence" value="ECO:0007669"/>
    <property type="project" value="TreeGrafter"/>
</dbReference>
<keyword evidence="9" id="KW-1185">Reference proteome</keyword>
<dbReference type="InterPro" id="IPR040260">
    <property type="entry name" value="RFA2-like"/>
</dbReference>
<dbReference type="OMA" id="SFGNKRY"/>
<reference evidence="8 9" key="1">
    <citation type="journal article" date="2018" name="Cell">
        <title>The Chara Genome: Secondary Complexity and Implications for Plant Terrestrialization.</title>
        <authorList>
            <person name="Nishiyama T."/>
            <person name="Sakayama H."/>
            <person name="Vries J.D."/>
            <person name="Buschmann H."/>
            <person name="Saint-Marcoux D."/>
            <person name="Ullrich K.K."/>
            <person name="Haas F.B."/>
            <person name="Vanderstraeten L."/>
            <person name="Becker D."/>
            <person name="Lang D."/>
            <person name="Vosolsobe S."/>
            <person name="Rombauts S."/>
            <person name="Wilhelmsson P.K.I."/>
            <person name="Janitza P."/>
            <person name="Kern R."/>
            <person name="Heyl A."/>
            <person name="Rumpler F."/>
            <person name="Villalobos L.I.A.C."/>
            <person name="Clay J.M."/>
            <person name="Skokan R."/>
            <person name="Toyoda A."/>
            <person name="Suzuki Y."/>
            <person name="Kagoshima H."/>
            <person name="Schijlen E."/>
            <person name="Tajeshwar N."/>
            <person name="Catarino B."/>
            <person name="Hetherington A.J."/>
            <person name="Saltykova A."/>
            <person name="Bonnot C."/>
            <person name="Breuninger H."/>
            <person name="Symeonidi A."/>
            <person name="Radhakrishnan G.V."/>
            <person name="Van Nieuwerburgh F."/>
            <person name="Deforce D."/>
            <person name="Chang C."/>
            <person name="Karol K.G."/>
            <person name="Hedrich R."/>
            <person name="Ulvskov P."/>
            <person name="Glockner G."/>
            <person name="Delwiche C.F."/>
            <person name="Petrasek J."/>
            <person name="Van de Peer Y."/>
            <person name="Friml J."/>
            <person name="Beilby M."/>
            <person name="Dolan L."/>
            <person name="Kohara Y."/>
            <person name="Sugano S."/>
            <person name="Fujiyama A."/>
            <person name="Delaux P.-M."/>
            <person name="Quint M."/>
            <person name="TheiBen G."/>
            <person name="Hagemann M."/>
            <person name="Harholt J."/>
            <person name="Dunand C."/>
            <person name="Zachgo S."/>
            <person name="Langdale J."/>
            <person name="Maumus F."/>
            <person name="Straeten D.V.D."/>
            <person name="Gould S.B."/>
            <person name="Rensing S.A."/>
        </authorList>
    </citation>
    <scope>NUCLEOTIDE SEQUENCE [LARGE SCALE GENOMIC DNA]</scope>
    <source>
        <strain evidence="8 9">S276</strain>
    </source>
</reference>
<evidence type="ECO:0000259" key="7">
    <source>
        <dbReference type="Pfam" id="PF01336"/>
    </source>
</evidence>
<dbReference type="Pfam" id="PF01336">
    <property type="entry name" value="tRNA_anti-codon"/>
    <property type="match status" value="1"/>
</dbReference>
<dbReference type="Proteomes" id="UP000265515">
    <property type="component" value="Unassembled WGS sequence"/>
</dbReference>
<dbReference type="PANTHER" id="PTHR13989">
    <property type="entry name" value="REPLICATION PROTEIN A-RELATED"/>
    <property type="match status" value="1"/>
</dbReference>
<organism evidence="8 9">
    <name type="scientific">Chara braunii</name>
    <name type="common">Braun's stonewort</name>
    <dbReference type="NCBI Taxonomy" id="69332"/>
    <lineage>
        <taxon>Eukaryota</taxon>
        <taxon>Viridiplantae</taxon>
        <taxon>Streptophyta</taxon>
        <taxon>Charophyceae</taxon>
        <taxon>Charales</taxon>
        <taxon>Characeae</taxon>
        <taxon>Chara</taxon>
    </lineage>
</organism>
<evidence type="ECO:0000256" key="1">
    <source>
        <dbReference type="ARBA" id="ARBA00004123"/>
    </source>
</evidence>
<feature type="region of interest" description="Disordered" evidence="6">
    <location>
        <begin position="15"/>
        <end position="48"/>
    </location>
</feature>
<dbReference type="PANTHER" id="PTHR13989:SF16">
    <property type="entry name" value="REPLICATION PROTEIN A2"/>
    <property type="match status" value="1"/>
</dbReference>
<dbReference type="Gene3D" id="2.40.50.140">
    <property type="entry name" value="Nucleic acid-binding proteins"/>
    <property type="match status" value="1"/>
</dbReference>
<dbReference type="GO" id="GO:0035861">
    <property type="term" value="C:site of double-strand break"/>
    <property type="evidence" value="ECO:0007669"/>
    <property type="project" value="TreeGrafter"/>
</dbReference>
<dbReference type="EMBL" id="BFEA01000189">
    <property type="protein sequence ID" value="GBG73758.1"/>
    <property type="molecule type" value="Genomic_DNA"/>
</dbReference>
<accession>A0A388KUS7</accession>
<comment type="subcellular location">
    <subcellularLocation>
        <location evidence="1">Nucleus</location>
    </subcellularLocation>
</comment>
<dbReference type="GO" id="GO:0000781">
    <property type="term" value="C:chromosome, telomeric region"/>
    <property type="evidence" value="ECO:0007669"/>
    <property type="project" value="TreeGrafter"/>
</dbReference>
<feature type="compositionally biased region" description="Gly residues" evidence="6">
    <location>
        <begin position="27"/>
        <end position="45"/>
    </location>
</feature>
<dbReference type="GO" id="GO:0006260">
    <property type="term" value="P:DNA replication"/>
    <property type="evidence" value="ECO:0007669"/>
    <property type="project" value="TreeGrafter"/>
</dbReference>
<keyword evidence="4" id="KW-0234">DNA repair</keyword>
<evidence type="ECO:0000313" key="8">
    <source>
        <dbReference type="EMBL" id="GBG73758.1"/>
    </source>
</evidence>
<dbReference type="FunFam" id="2.40.50.140:FF:000184">
    <property type="entry name" value="replication protein A 32 kDa subunit A-like"/>
    <property type="match status" value="1"/>
</dbReference>
<sequence length="277" mass="29376">MMYGGGESYGGASQFDGGGFVSTPGGMTDGGGGSLMSPSGKGGRGSQSNALFPVTVKQVVSAQQKSEENFINLDGQDVYNVTLLGRIVSKDVRNTETSYILDDGTGQITIKQWKDVDNDDEIDQQRLVSLGMYVRVHGHIRIFLGTRGILAFDVRQIEDYNEVTAHFTECIFVHLYNKRAAQGGVGGTPMSAMTQEAGGGYGGGPGSAQQTPTRANVGNQYLPSAQTPGDNGGGVPDLQRIVLSIYEDASSVGSEEGVHVQTVISRLAGQYPEKKIR</sequence>
<dbReference type="OrthoDB" id="25571at2759"/>
<dbReference type="SUPFAM" id="SSF50249">
    <property type="entry name" value="Nucleic acid-binding proteins"/>
    <property type="match status" value="1"/>
</dbReference>
<dbReference type="GO" id="GO:0005662">
    <property type="term" value="C:DNA replication factor A complex"/>
    <property type="evidence" value="ECO:0007669"/>
    <property type="project" value="TreeGrafter"/>
</dbReference>
<dbReference type="GO" id="GO:0003697">
    <property type="term" value="F:single-stranded DNA binding"/>
    <property type="evidence" value="ECO:0007669"/>
    <property type="project" value="TreeGrafter"/>
</dbReference>
<protein>
    <recommendedName>
        <fullName evidence="7">OB domain-containing protein</fullName>
    </recommendedName>
</protein>
<dbReference type="CDD" id="cd04478">
    <property type="entry name" value="RPA2_DBD_D"/>
    <property type="match status" value="1"/>
</dbReference>
<keyword evidence="2" id="KW-0227">DNA damage</keyword>
<evidence type="ECO:0000313" key="9">
    <source>
        <dbReference type="Proteomes" id="UP000265515"/>
    </source>
</evidence>
<feature type="domain" description="OB" evidence="7">
    <location>
        <begin position="81"/>
        <end position="145"/>
    </location>
</feature>
<proteinExistence type="predicted"/>
<dbReference type="AlphaFoldDB" id="A0A388KUS7"/>
<dbReference type="STRING" id="69332.A0A388KUS7"/>
<dbReference type="GO" id="GO:0006289">
    <property type="term" value="P:nucleotide-excision repair"/>
    <property type="evidence" value="ECO:0007669"/>
    <property type="project" value="TreeGrafter"/>
</dbReference>
<evidence type="ECO:0000256" key="2">
    <source>
        <dbReference type="ARBA" id="ARBA00022763"/>
    </source>
</evidence>
<evidence type="ECO:0000256" key="4">
    <source>
        <dbReference type="ARBA" id="ARBA00023204"/>
    </source>
</evidence>
<evidence type="ECO:0000256" key="5">
    <source>
        <dbReference type="ARBA" id="ARBA00023242"/>
    </source>
</evidence>